<sequence length="499" mass="55420">MSNEIKFSGLRACFWPITAHESKKIIPLASLMFFVLFNYTILRDIKDSLILTAPGCGSESFSFLKLWGTLPFAIIIMGLYSKASLVLSRPNLFRATVIMFVTFFTVFGFVIFPNADILHASPEWITTTAHQYPNFRYVIALVGNWSYSLFFIFAELWGNIALSVLFWQFANEITKISEARRVYPLLGLIANVGGFLAGQGLVVLAKSTKHLPEADRWAYSMKWVILALVICACTVLYIHHWIVTRIMTDATLYDPDTQGAKKKKVKLSFMQGMKAVFSSQYIGFLVILPLAYGITINFVEATFKNQVKIMFKTPTDIMEFYGNYSSITSTVTAVLMIIGANLTRLFSWRFCALATPVMTLVAGSLFFAILLLQEKTSCVLSSLAISPITISVYLGVALIALSKGTKYALFDPTKEMAYIPLDDDLRTQGKAAVDGVGGRLGKSGSGIIQQTFFLVSATATQMSIAPYLAMLLVGFCLIWIISVSKLSVLFEKARAEKNM</sequence>
<evidence type="ECO:0000256" key="10">
    <source>
        <dbReference type="ARBA" id="ARBA00024792"/>
    </source>
</evidence>
<keyword evidence="5 11" id="KW-0812">Transmembrane</keyword>
<feature type="transmembrane region" description="Helical" evidence="11">
    <location>
        <begin position="92"/>
        <end position="112"/>
    </location>
</feature>
<dbReference type="Pfam" id="PF03219">
    <property type="entry name" value="TLC"/>
    <property type="match status" value="1"/>
</dbReference>
<evidence type="ECO:0000256" key="2">
    <source>
        <dbReference type="ARBA" id="ARBA00007127"/>
    </source>
</evidence>
<comment type="function">
    <text evidence="10 11">Provides the rickettsial cell with host ATP in exchange for rickettsial ADP. This is an obligate exchange system. This energy acquiring activity is an important component of rickettsial parasitism.</text>
</comment>
<evidence type="ECO:0000256" key="4">
    <source>
        <dbReference type="ARBA" id="ARBA00022475"/>
    </source>
</evidence>
<accession>A0A5C0UI02</accession>
<evidence type="ECO:0000313" key="13">
    <source>
        <dbReference type="Proteomes" id="UP000323844"/>
    </source>
</evidence>
<comment type="subcellular location">
    <subcellularLocation>
        <location evidence="1">Cell membrane</location>
        <topology evidence="1">Multi-pass membrane protein</topology>
    </subcellularLocation>
    <subcellularLocation>
        <location evidence="11">Membrane</location>
        <topology evidence="11">Multi-pass membrane protein</topology>
    </subcellularLocation>
</comment>
<evidence type="ECO:0000256" key="3">
    <source>
        <dbReference type="ARBA" id="ARBA00022448"/>
    </source>
</evidence>
<evidence type="ECO:0000256" key="6">
    <source>
        <dbReference type="ARBA" id="ARBA00022741"/>
    </source>
</evidence>
<feature type="transmembrane region" description="Helical" evidence="11">
    <location>
        <begin position="379"/>
        <end position="401"/>
    </location>
</feature>
<dbReference type="EMBL" id="CP043312">
    <property type="protein sequence ID" value="QEK39825.1"/>
    <property type="molecule type" value="Genomic_DNA"/>
</dbReference>
<gene>
    <name evidence="12" type="ORF">FZC37_02725</name>
</gene>
<evidence type="ECO:0000256" key="8">
    <source>
        <dbReference type="ARBA" id="ARBA00022989"/>
    </source>
</evidence>
<feature type="transmembrane region" description="Helical" evidence="11">
    <location>
        <begin position="464"/>
        <end position="482"/>
    </location>
</feature>
<name>A0A5C0UI02_9RICK</name>
<feature type="transmembrane region" description="Helical" evidence="11">
    <location>
        <begin position="25"/>
        <end position="42"/>
    </location>
</feature>
<dbReference type="InterPro" id="IPR004667">
    <property type="entry name" value="ADP_ATP_car_bac_type"/>
</dbReference>
<protein>
    <recommendedName>
        <fullName evidence="11">ADP,ATP carrier protein</fullName>
    </recommendedName>
</protein>
<feature type="transmembrane region" description="Helical" evidence="11">
    <location>
        <begin position="145"/>
        <end position="170"/>
    </location>
</feature>
<organism evidence="12 13">
    <name type="scientific">Candidatus Sneabacter namystus</name>
    <dbReference type="NCBI Taxonomy" id="2601646"/>
    <lineage>
        <taxon>Bacteria</taxon>
        <taxon>Pseudomonadati</taxon>
        <taxon>Pseudomonadota</taxon>
        <taxon>Alphaproteobacteria</taxon>
        <taxon>Rickettsiales</taxon>
        <taxon>Rickettsiaceae</taxon>
        <taxon>Rickettsieae</taxon>
        <taxon>Candidatus Sneabacter</taxon>
    </lineage>
</organism>
<evidence type="ECO:0000256" key="5">
    <source>
        <dbReference type="ARBA" id="ARBA00022692"/>
    </source>
</evidence>
<keyword evidence="8 11" id="KW-1133">Transmembrane helix</keyword>
<keyword evidence="4" id="KW-1003">Cell membrane</keyword>
<keyword evidence="7 11" id="KW-0067">ATP-binding</keyword>
<feature type="transmembrane region" description="Helical" evidence="11">
    <location>
        <begin position="281"/>
        <end position="303"/>
    </location>
</feature>
<feature type="transmembrane region" description="Helical" evidence="11">
    <location>
        <begin position="350"/>
        <end position="373"/>
    </location>
</feature>
<dbReference type="Proteomes" id="UP000323844">
    <property type="component" value="Chromosome"/>
</dbReference>
<dbReference type="RefSeq" id="WP_148952186.1">
    <property type="nucleotide sequence ID" value="NZ_CP043312.1"/>
</dbReference>
<feature type="transmembrane region" description="Helical" evidence="11">
    <location>
        <begin position="323"/>
        <end position="343"/>
    </location>
</feature>
<evidence type="ECO:0000256" key="11">
    <source>
        <dbReference type="RuleBase" id="RU363121"/>
    </source>
</evidence>
<keyword evidence="13" id="KW-1185">Reference proteome</keyword>
<keyword evidence="9 11" id="KW-0472">Membrane</keyword>
<dbReference type="PANTHER" id="PTHR31187">
    <property type="match status" value="1"/>
</dbReference>
<feature type="transmembrane region" description="Helical" evidence="11">
    <location>
        <begin position="217"/>
        <end position="238"/>
    </location>
</feature>
<dbReference type="PANTHER" id="PTHR31187:SF1">
    <property type="entry name" value="ADP,ATP CARRIER PROTEIN 1"/>
    <property type="match status" value="1"/>
</dbReference>
<reference evidence="12 13" key="1">
    <citation type="submission" date="2019-08" db="EMBL/GenBank/DDBJ databases">
        <title>Highly reduced genomes of protist endosymbionts show evolutionary convergence.</title>
        <authorList>
            <person name="George E."/>
            <person name="Husnik F."/>
            <person name="Tashyreva D."/>
            <person name="Prokopchuk G."/>
            <person name="Horak A."/>
            <person name="Kwong W.K."/>
            <person name="Lukes J."/>
            <person name="Keeling P.J."/>
        </authorList>
    </citation>
    <scope>NUCLEOTIDE SEQUENCE [LARGE SCALE GENOMIC DNA]</scope>
    <source>
        <strain evidence="12">1621</strain>
    </source>
</reference>
<dbReference type="GO" id="GO:0005524">
    <property type="term" value="F:ATP binding"/>
    <property type="evidence" value="ECO:0007669"/>
    <property type="project" value="UniProtKB-KW"/>
</dbReference>
<evidence type="ECO:0000256" key="7">
    <source>
        <dbReference type="ARBA" id="ARBA00022840"/>
    </source>
</evidence>
<feature type="transmembrane region" description="Helical" evidence="11">
    <location>
        <begin position="182"/>
        <end position="205"/>
    </location>
</feature>
<keyword evidence="3 11" id="KW-0813">Transport</keyword>
<dbReference type="OrthoDB" id="19786at2"/>
<dbReference type="GO" id="GO:0005471">
    <property type="term" value="F:ATP:ADP antiporter activity"/>
    <property type="evidence" value="ECO:0007669"/>
    <property type="project" value="InterPro"/>
</dbReference>
<dbReference type="AlphaFoldDB" id="A0A5C0UI02"/>
<keyword evidence="6 11" id="KW-0547">Nucleotide-binding</keyword>
<dbReference type="NCBIfam" id="TIGR00769">
    <property type="entry name" value="AAA"/>
    <property type="match status" value="1"/>
</dbReference>
<proteinExistence type="inferred from homology"/>
<dbReference type="GO" id="GO:0005886">
    <property type="term" value="C:plasma membrane"/>
    <property type="evidence" value="ECO:0007669"/>
    <property type="project" value="UniProtKB-SubCell"/>
</dbReference>
<comment type="similarity">
    <text evidence="2 11">Belongs to the ADP/ATP translocase tlc family.</text>
</comment>
<evidence type="ECO:0000256" key="9">
    <source>
        <dbReference type="ARBA" id="ARBA00023136"/>
    </source>
</evidence>
<dbReference type="KEGG" id="snay:FZC37_02725"/>
<evidence type="ECO:0000313" key="12">
    <source>
        <dbReference type="EMBL" id="QEK39825.1"/>
    </source>
</evidence>
<evidence type="ECO:0000256" key="1">
    <source>
        <dbReference type="ARBA" id="ARBA00004651"/>
    </source>
</evidence>
<feature type="transmembrane region" description="Helical" evidence="11">
    <location>
        <begin position="62"/>
        <end position="80"/>
    </location>
</feature>